<dbReference type="GO" id="GO:0005829">
    <property type="term" value="C:cytosol"/>
    <property type="evidence" value="ECO:0007669"/>
    <property type="project" value="TreeGrafter"/>
</dbReference>
<dbReference type="Gramene" id="GBG60555">
    <property type="protein sequence ID" value="GBG60555"/>
    <property type="gene ID" value="CBR_g8578"/>
</dbReference>
<feature type="compositionally biased region" description="Basic and acidic residues" evidence="2">
    <location>
        <begin position="15"/>
        <end position="24"/>
    </location>
</feature>
<dbReference type="GO" id="GO:0032934">
    <property type="term" value="F:sterol binding"/>
    <property type="evidence" value="ECO:0007669"/>
    <property type="project" value="TreeGrafter"/>
</dbReference>
<dbReference type="OrthoDB" id="14833at2759"/>
<feature type="region of interest" description="Disordered" evidence="2">
    <location>
        <begin position="373"/>
        <end position="407"/>
    </location>
</feature>
<dbReference type="EMBL" id="BFEA01000012">
    <property type="protein sequence ID" value="GBG60555.1"/>
    <property type="molecule type" value="Genomic_DNA"/>
</dbReference>
<dbReference type="Proteomes" id="UP000265515">
    <property type="component" value="Unassembled WGS sequence"/>
</dbReference>
<dbReference type="InterPro" id="IPR000648">
    <property type="entry name" value="Oxysterol-bd"/>
</dbReference>
<evidence type="ECO:0000256" key="1">
    <source>
        <dbReference type="RuleBase" id="RU003844"/>
    </source>
</evidence>
<feature type="region of interest" description="Disordered" evidence="2">
    <location>
        <begin position="1"/>
        <end position="30"/>
    </location>
</feature>
<dbReference type="InterPro" id="IPR018494">
    <property type="entry name" value="Oxysterol-bd_CS"/>
</dbReference>
<organism evidence="3 4">
    <name type="scientific">Chara braunii</name>
    <name type="common">Braun's stonewort</name>
    <dbReference type="NCBI Taxonomy" id="69332"/>
    <lineage>
        <taxon>Eukaryota</taxon>
        <taxon>Viridiplantae</taxon>
        <taxon>Streptophyta</taxon>
        <taxon>Charophyceae</taxon>
        <taxon>Charales</taxon>
        <taxon>Characeae</taxon>
        <taxon>Chara</taxon>
    </lineage>
</organism>
<comment type="caution">
    <text evidence="3">The sequence shown here is derived from an EMBL/GenBank/DDBJ whole genome shotgun (WGS) entry which is preliminary data.</text>
</comment>
<dbReference type="FunFam" id="2.40.160.120:FF:000009">
    <property type="entry name" value="oxysterol-binding protein-related protein 3C"/>
    <property type="match status" value="1"/>
</dbReference>
<dbReference type="InterPro" id="IPR037239">
    <property type="entry name" value="OSBP_sf"/>
</dbReference>
<dbReference type="Pfam" id="PF01237">
    <property type="entry name" value="Oxysterol_BP"/>
    <property type="match status" value="1"/>
</dbReference>
<dbReference type="Gene3D" id="3.30.70.3490">
    <property type="match status" value="1"/>
</dbReference>
<dbReference type="PANTHER" id="PTHR10972:SF136">
    <property type="entry name" value="OXYSTEROL-BINDING PROTEIN 8"/>
    <property type="match status" value="1"/>
</dbReference>
<evidence type="ECO:0008006" key="5">
    <source>
        <dbReference type="Google" id="ProtNLM"/>
    </source>
</evidence>
<proteinExistence type="inferred from homology"/>
<protein>
    <recommendedName>
        <fullName evidence="5">Oxysterol-binding protein</fullName>
    </recommendedName>
</protein>
<comment type="similarity">
    <text evidence="1">Belongs to the OSBP family.</text>
</comment>
<accession>A0A388JRZ2</accession>
<dbReference type="GO" id="GO:0016020">
    <property type="term" value="C:membrane"/>
    <property type="evidence" value="ECO:0007669"/>
    <property type="project" value="TreeGrafter"/>
</dbReference>
<sequence>MAGKVDAETPPSGEMESKSSETERGGGGLFGALQSWGGSIFKSINSFMGYEDVVNPEGGQEDAQEEAKKSRFKPEEREHYWTMMSKYVGADVTSLVTLPVVIVEPMTTLQKMAEIMEYSELLNQANMCEDPQLRLVYAVTWAVSVYFAYQRAWKPFNPILGETYEMEGHNGTRFIAEQVSHHPPMGAAHAENEHFIYDITSKLKTKFLGNSLDVYPVGRTRVVLKRTGDVLDLVPPPTKVHNLIFGRTWIDSYGDMVLTNLTTGDKVVLYFQPCGWFGVGRYEVDGYVYDANETPKYIVSGKWNSSMGYVKCDADGEPLEGQELEKIWEVAPAPENDKYSYTYFAHKINNFDSSPKHMLPSDSRVRPDRLALEKGDSSTAAAEKHRLEERQRWEKAQREQRGEPWAPRWFRPTGEIACDGDLPIYEFTDSYNEHHADQANGTSDNRTKDFCPWQFPGEYVV</sequence>
<dbReference type="PANTHER" id="PTHR10972">
    <property type="entry name" value="OXYSTEROL-BINDING PROTEIN-RELATED"/>
    <property type="match status" value="1"/>
</dbReference>
<dbReference type="SUPFAM" id="SSF144000">
    <property type="entry name" value="Oxysterol-binding protein-like"/>
    <property type="match status" value="1"/>
</dbReference>
<dbReference type="AlphaFoldDB" id="A0A388JRZ2"/>
<keyword evidence="4" id="KW-1185">Reference proteome</keyword>
<evidence type="ECO:0000313" key="4">
    <source>
        <dbReference type="Proteomes" id="UP000265515"/>
    </source>
</evidence>
<dbReference type="PROSITE" id="PS01013">
    <property type="entry name" value="OSBP"/>
    <property type="match status" value="1"/>
</dbReference>
<feature type="compositionally biased region" description="Basic and acidic residues" evidence="2">
    <location>
        <begin position="373"/>
        <end position="402"/>
    </location>
</feature>
<dbReference type="OMA" id="MSEPLQY"/>
<gene>
    <name evidence="3" type="ORF">CBR_g8578</name>
</gene>
<reference evidence="3 4" key="1">
    <citation type="journal article" date="2018" name="Cell">
        <title>The Chara Genome: Secondary Complexity and Implications for Plant Terrestrialization.</title>
        <authorList>
            <person name="Nishiyama T."/>
            <person name="Sakayama H."/>
            <person name="Vries J.D."/>
            <person name="Buschmann H."/>
            <person name="Saint-Marcoux D."/>
            <person name="Ullrich K.K."/>
            <person name="Haas F.B."/>
            <person name="Vanderstraeten L."/>
            <person name="Becker D."/>
            <person name="Lang D."/>
            <person name="Vosolsobe S."/>
            <person name="Rombauts S."/>
            <person name="Wilhelmsson P.K.I."/>
            <person name="Janitza P."/>
            <person name="Kern R."/>
            <person name="Heyl A."/>
            <person name="Rumpler F."/>
            <person name="Villalobos L.I.A.C."/>
            <person name="Clay J.M."/>
            <person name="Skokan R."/>
            <person name="Toyoda A."/>
            <person name="Suzuki Y."/>
            <person name="Kagoshima H."/>
            <person name="Schijlen E."/>
            <person name="Tajeshwar N."/>
            <person name="Catarino B."/>
            <person name="Hetherington A.J."/>
            <person name="Saltykova A."/>
            <person name="Bonnot C."/>
            <person name="Breuninger H."/>
            <person name="Symeonidi A."/>
            <person name="Radhakrishnan G.V."/>
            <person name="Van Nieuwerburgh F."/>
            <person name="Deforce D."/>
            <person name="Chang C."/>
            <person name="Karol K.G."/>
            <person name="Hedrich R."/>
            <person name="Ulvskov P."/>
            <person name="Glockner G."/>
            <person name="Delwiche C.F."/>
            <person name="Petrasek J."/>
            <person name="Van de Peer Y."/>
            <person name="Friml J."/>
            <person name="Beilby M."/>
            <person name="Dolan L."/>
            <person name="Kohara Y."/>
            <person name="Sugano S."/>
            <person name="Fujiyama A."/>
            <person name="Delaux P.-M."/>
            <person name="Quint M."/>
            <person name="TheiBen G."/>
            <person name="Hagemann M."/>
            <person name="Harholt J."/>
            <person name="Dunand C."/>
            <person name="Zachgo S."/>
            <person name="Langdale J."/>
            <person name="Maumus F."/>
            <person name="Straeten D.V.D."/>
            <person name="Gould S.B."/>
            <person name="Rensing S.A."/>
        </authorList>
    </citation>
    <scope>NUCLEOTIDE SEQUENCE [LARGE SCALE GENOMIC DNA]</scope>
    <source>
        <strain evidence="3 4">S276</strain>
    </source>
</reference>
<name>A0A388JRZ2_CHABU</name>
<evidence type="ECO:0000313" key="3">
    <source>
        <dbReference type="EMBL" id="GBG60555.1"/>
    </source>
</evidence>
<dbReference type="STRING" id="69332.A0A388JRZ2"/>
<evidence type="ECO:0000256" key="2">
    <source>
        <dbReference type="SAM" id="MobiDB-lite"/>
    </source>
</evidence>
<dbReference type="Gene3D" id="2.40.160.120">
    <property type="match status" value="1"/>
</dbReference>